<reference evidence="2 3" key="1">
    <citation type="submission" date="2020-08" db="EMBL/GenBank/DDBJ databases">
        <authorList>
            <person name="Seo M.-J."/>
        </authorList>
    </citation>
    <scope>NUCLEOTIDE SEQUENCE [LARGE SCALE GENOMIC DNA]</scope>
    <source>
        <strain evidence="2 3">KIGAM211</strain>
    </source>
</reference>
<evidence type="ECO:0000259" key="1">
    <source>
        <dbReference type="Pfam" id="PF07411"/>
    </source>
</evidence>
<dbReference type="Proteomes" id="UP000523955">
    <property type="component" value="Unassembled WGS sequence"/>
</dbReference>
<dbReference type="AlphaFoldDB" id="A0A7X0RFT9"/>
<keyword evidence="3" id="KW-1185">Reference proteome</keyword>
<dbReference type="InterPro" id="IPR036913">
    <property type="entry name" value="YegP-like_sf"/>
</dbReference>
<organism evidence="2 3">
    <name type="scientific">Nocardioides luti</name>
    <dbReference type="NCBI Taxonomy" id="2761101"/>
    <lineage>
        <taxon>Bacteria</taxon>
        <taxon>Bacillati</taxon>
        <taxon>Actinomycetota</taxon>
        <taxon>Actinomycetes</taxon>
        <taxon>Propionibacteriales</taxon>
        <taxon>Nocardioidaceae</taxon>
        <taxon>Nocardioides</taxon>
    </lineage>
</organism>
<feature type="domain" description="DUF1508" evidence="1">
    <location>
        <begin position="15"/>
        <end position="60"/>
    </location>
</feature>
<dbReference type="EMBL" id="JACKXE010000001">
    <property type="protein sequence ID" value="MBB6627517.1"/>
    <property type="molecule type" value="Genomic_DNA"/>
</dbReference>
<name>A0A7X0RFT9_9ACTN</name>
<comment type="caution">
    <text evidence="2">The sequence shown here is derived from an EMBL/GenBank/DDBJ whole genome shotgun (WGS) entry which is preliminary data.</text>
</comment>
<dbReference type="SUPFAM" id="SSF160113">
    <property type="entry name" value="YegP-like"/>
    <property type="match status" value="1"/>
</dbReference>
<dbReference type="Pfam" id="PF07411">
    <property type="entry name" value="DUF1508"/>
    <property type="match status" value="1"/>
</dbReference>
<evidence type="ECO:0000313" key="2">
    <source>
        <dbReference type="EMBL" id="MBB6627517.1"/>
    </source>
</evidence>
<accession>A0A7X0RFT9</accession>
<dbReference type="InterPro" id="IPR010879">
    <property type="entry name" value="DUF1508"/>
</dbReference>
<evidence type="ECO:0000313" key="3">
    <source>
        <dbReference type="Proteomes" id="UP000523955"/>
    </source>
</evidence>
<dbReference type="Gene3D" id="3.30.160.160">
    <property type="entry name" value="YegP-like"/>
    <property type="match status" value="1"/>
</dbReference>
<proteinExistence type="predicted"/>
<protein>
    <submittedName>
        <fullName evidence="2">YegP family protein</fullName>
    </submittedName>
</protein>
<gene>
    <name evidence="2" type="ORF">H5V45_09295</name>
</gene>
<dbReference type="RefSeq" id="WP_185252667.1">
    <property type="nucleotide sequence ID" value="NZ_JACKXE010000001.1"/>
</dbReference>
<sequence>MTAGLVAVFEVSRFAGTHRWILRNWDGEILAQNGGYLTRGAAVQDIERLRVATVTANVVEV</sequence>